<keyword evidence="11 13" id="KW-0560">Oxidoreductase</keyword>
<sequence>MKRFSYIRGASSLTFLPHCAAVPEKYIIYIGRSPCLLFLCAGHLTLHVPSYFQLDYHFPMCQVPAPQLLQPDSGHARENAIKSEYEVIIIGGGILGASLAAALGRDGRDVLLIERDWSEPDRIVGELLQPGGVKALRELGLEDCLENIDAIPCRGYAVFYPPDKVILPYPSDKLPNEGRSFHHGRFVMNLRKAAKASPNVTPVEGTASVLISCPVTEQVIGVTYTTKTKDGQVLSNNVYAPLTVVADGCFSKFRKQIIDKDVTCTSNFVGFILENCVLPHPNHGHVVLAQPSPILLYQIGRNETRILVDIPGKLPSISNGDLKRYMEDKIMSQLPKSVQPSFHASLQTSRLRSMPNSFLPPTTNRRSGLILLGDAMNMRHPLTGGGMTVALWDVVHTRNLLAKKEVPELNDTIVVRRKLEMLHWKRKPLASVVNILAQALYALFSAGNDPHMKSLQLACFGYFQLGGRCVSTPVGLLGGILPEPQTLVGHFFAVAFYGVYLILTNQINPHEKRKQSALVEFPKNLWKSVMAIYTACVVILPVIATELKS</sequence>
<keyword evidence="10 13" id="KW-1133">Transmembrane helix</keyword>
<dbReference type="PANTHER" id="PTHR10835">
    <property type="entry name" value="SQUALENE MONOOXYGENASE"/>
    <property type="match status" value="1"/>
</dbReference>
<dbReference type="VEuPathDB" id="FungiDB:SPPG_01579"/>
<keyword evidence="12 13" id="KW-0472">Membrane</keyword>
<proteinExistence type="inferred from homology"/>
<evidence type="ECO:0000256" key="4">
    <source>
        <dbReference type="ARBA" id="ARBA00008802"/>
    </source>
</evidence>
<reference evidence="15 16" key="1">
    <citation type="submission" date="2009-08" db="EMBL/GenBank/DDBJ databases">
        <title>The Genome Sequence of Spizellomyces punctatus strain DAOM BR117.</title>
        <authorList>
            <consortium name="The Broad Institute Genome Sequencing Platform"/>
            <person name="Russ C."/>
            <person name="Cuomo C."/>
            <person name="Shea T."/>
            <person name="Young S.K."/>
            <person name="Zeng Q."/>
            <person name="Koehrsen M."/>
            <person name="Haas B."/>
            <person name="Borodovsky M."/>
            <person name="Guigo R."/>
            <person name="Alvarado L."/>
            <person name="Berlin A."/>
            <person name="Bochicchio J."/>
            <person name="Borenstein D."/>
            <person name="Chapman S."/>
            <person name="Chen Z."/>
            <person name="Engels R."/>
            <person name="Freedman E."/>
            <person name="Gellesch M."/>
            <person name="Goldberg J."/>
            <person name="Griggs A."/>
            <person name="Gujja S."/>
            <person name="Heiman D."/>
            <person name="Hepburn T."/>
            <person name="Howarth C."/>
            <person name="Jen D."/>
            <person name="Larson L."/>
            <person name="Lewis B."/>
            <person name="Mehta T."/>
            <person name="Park D."/>
            <person name="Pearson M."/>
            <person name="Roberts A."/>
            <person name="Saif S."/>
            <person name="Shenoy N."/>
            <person name="Sisk P."/>
            <person name="Stolte C."/>
            <person name="Sykes S."/>
            <person name="Thomson T."/>
            <person name="Walk T."/>
            <person name="White J."/>
            <person name="Yandava C."/>
            <person name="Burger G."/>
            <person name="Gray M.W."/>
            <person name="Holland P.W.H."/>
            <person name="King N."/>
            <person name="Lang F.B.F."/>
            <person name="Roger A.J."/>
            <person name="Ruiz-Trillo I."/>
            <person name="Lander E."/>
            <person name="Nusbaum C."/>
        </authorList>
    </citation>
    <scope>NUCLEOTIDE SEQUENCE [LARGE SCALE GENOMIC DNA]</scope>
    <source>
        <strain evidence="15 16">DAOM BR117</strain>
    </source>
</reference>
<dbReference type="OMA" id="AKRTFYW"/>
<dbReference type="Gene3D" id="3.50.50.60">
    <property type="entry name" value="FAD/NAD(P)-binding domain"/>
    <property type="match status" value="1"/>
</dbReference>
<organism evidence="15 16">
    <name type="scientific">Spizellomyces punctatus (strain DAOM BR117)</name>
    <dbReference type="NCBI Taxonomy" id="645134"/>
    <lineage>
        <taxon>Eukaryota</taxon>
        <taxon>Fungi</taxon>
        <taxon>Fungi incertae sedis</taxon>
        <taxon>Chytridiomycota</taxon>
        <taxon>Chytridiomycota incertae sedis</taxon>
        <taxon>Chytridiomycetes</taxon>
        <taxon>Spizellomycetales</taxon>
        <taxon>Spizellomycetaceae</taxon>
        <taxon>Spizellomyces</taxon>
    </lineage>
</organism>
<dbReference type="STRING" id="645134.A0A0L0HTF4"/>
<dbReference type="FunFam" id="3.50.50.60:FF:000166">
    <property type="entry name" value="Squalene monooxygenase Erg1"/>
    <property type="match status" value="1"/>
</dbReference>
<comment type="similarity">
    <text evidence="4 13">Belongs to the squalene monooxygenase family.</text>
</comment>
<evidence type="ECO:0000256" key="6">
    <source>
        <dbReference type="ARBA" id="ARBA00022692"/>
    </source>
</evidence>
<evidence type="ECO:0000256" key="1">
    <source>
        <dbReference type="ARBA" id="ARBA00001974"/>
    </source>
</evidence>
<evidence type="ECO:0000313" key="16">
    <source>
        <dbReference type="Proteomes" id="UP000053201"/>
    </source>
</evidence>
<dbReference type="InterPro" id="IPR013698">
    <property type="entry name" value="Squalene_epoxidase"/>
</dbReference>
<evidence type="ECO:0000256" key="8">
    <source>
        <dbReference type="ARBA" id="ARBA00022827"/>
    </source>
</evidence>
<dbReference type="EMBL" id="KQ257451">
    <property type="protein sequence ID" value="KND04144.1"/>
    <property type="molecule type" value="Genomic_DNA"/>
</dbReference>
<dbReference type="GO" id="GO:0005789">
    <property type="term" value="C:endoplasmic reticulum membrane"/>
    <property type="evidence" value="ECO:0007669"/>
    <property type="project" value="UniProtKB-SubCell"/>
</dbReference>
<dbReference type="SUPFAM" id="SSF51905">
    <property type="entry name" value="FAD/NAD(P)-binding domain"/>
    <property type="match status" value="1"/>
</dbReference>
<dbReference type="GeneID" id="27685231"/>
<dbReference type="Proteomes" id="UP000053201">
    <property type="component" value="Unassembled WGS sequence"/>
</dbReference>
<dbReference type="GO" id="GO:0004506">
    <property type="term" value="F:squalene monooxygenase activity"/>
    <property type="evidence" value="ECO:0007669"/>
    <property type="project" value="UniProtKB-UniRule"/>
</dbReference>
<evidence type="ECO:0000256" key="11">
    <source>
        <dbReference type="ARBA" id="ARBA00023002"/>
    </source>
</evidence>
<dbReference type="Pfam" id="PF13450">
    <property type="entry name" value="NAD_binding_8"/>
    <property type="match status" value="1"/>
</dbReference>
<dbReference type="eggNOG" id="KOG1298">
    <property type="taxonomic scope" value="Eukaryota"/>
</dbReference>
<dbReference type="InterPro" id="IPR036188">
    <property type="entry name" value="FAD/NAD-bd_sf"/>
</dbReference>
<evidence type="ECO:0000256" key="13">
    <source>
        <dbReference type="RuleBase" id="RU367121"/>
    </source>
</evidence>
<evidence type="ECO:0000256" key="7">
    <source>
        <dbReference type="ARBA" id="ARBA00022824"/>
    </source>
</evidence>
<evidence type="ECO:0000256" key="5">
    <source>
        <dbReference type="ARBA" id="ARBA00022630"/>
    </source>
</evidence>
<name>A0A0L0HTF4_SPIPD</name>
<dbReference type="FunCoup" id="A0A0L0HTF4">
    <property type="interactions" value="139"/>
</dbReference>
<keyword evidence="6 13" id="KW-0812">Transmembrane</keyword>
<feature type="transmembrane region" description="Helical" evidence="13">
    <location>
        <begin position="487"/>
        <end position="504"/>
    </location>
</feature>
<gene>
    <name evidence="15" type="ORF">SPPG_01579</name>
</gene>
<dbReference type="PRINTS" id="PR00420">
    <property type="entry name" value="RNGMNOXGNASE"/>
</dbReference>
<keyword evidence="5 13" id="KW-0285">Flavoprotein</keyword>
<protein>
    <recommendedName>
        <fullName evidence="13">Squalene monooxygenase</fullName>
        <ecNumber evidence="13">1.14.14.17</ecNumber>
    </recommendedName>
</protein>
<dbReference type="GO" id="GO:0050660">
    <property type="term" value="F:flavin adenine dinucleotide binding"/>
    <property type="evidence" value="ECO:0007669"/>
    <property type="project" value="UniProtKB-UniRule"/>
</dbReference>
<evidence type="ECO:0000256" key="2">
    <source>
        <dbReference type="ARBA" id="ARBA00004154"/>
    </source>
</evidence>
<feature type="transmembrane region" description="Helical" evidence="13">
    <location>
        <begin position="525"/>
        <end position="544"/>
    </location>
</feature>
<dbReference type="RefSeq" id="XP_016612183.1">
    <property type="nucleotide sequence ID" value="XM_016749896.1"/>
</dbReference>
<evidence type="ECO:0000259" key="14">
    <source>
        <dbReference type="Pfam" id="PF08491"/>
    </source>
</evidence>
<dbReference type="GO" id="GO:0006696">
    <property type="term" value="P:ergosterol biosynthetic process"/>
    <property type="evidence" value="ECO:0007669"/>
    <property type="project" value="EnsemblFungi"/>
</dbReference>
<comment type="cofactor">
    <cofactor evidence="1 13">
        <name>FAD</name>
        <dbReference type="ChEBI" id="CHEBI:57692"/>
    </cofactor>
</comment>
<dbReference type="EC" id="1.14.14.17" evidence="13"/>
<keyword evidence="8 13" id="KW-0274">FAD</keyword>
<dbReference type="Pfam" id="PF08491">
    <property type="entry name" value="SE"/>
    <property type="match status" value="1"/>
</dbReference>
<dbReference type="OrthoDB" id="1678617at2759"/>
<evidence type="ECO:0000313" key="15">
    <source>
        <dbReference type="EMBL" id="KND04144.1"/>
    </source>
</evidence>
<dbReference type="InParanoid" id="A0A0L0HTF4"/>
<keyword evidence="16" id="KW-1185">Reference proteome</keyword>
<keyword evidence="9" id="KW-0492">Microsome</keyword>
<feature type="domain" description="Squalene epoxidase" evidence="14">
    <location>
        <begin position="240"/>
        <end position="505"/>
    </location>
</feature>
<evidence type="ECO:0000256" key="10">
    <source>
        <dbReference type="ARBA" id="ARBA00022989"/>
    </source>
</evidence>
<comment type="function">
    <text evidence="13">Catalyzes the stereospecific oxidation of squalene to (S)-2,3-epoxysqualene, and is considered to be a rate-limiting enzyme in steroid biosynthesis.</text>
</comment>
<dbReference type="UniPathway" id="UPA00767">
    <property type="reaction ID" value="UER00752"/>
</dbReference>
<dbReference type="InterPro" id="IPR040125">
    <property type="entry name" value="Squalene_monox"/>
</dbReference>
<dbReference type="GO" id="GO:0005811">
    <property type="term" value="C:lipid droplet"/>
    <property type="evidence" value="ECO:0007669"/>
    <property type="project" value="EnsemblFungi"/>
</dbReference>
<evidence type="ECO:0000256" key="9">
    <source>
        <dbReference type="ARBA" id="ARBA00022848"/>
    </source>
</evidence>
<comment type="subcellular location">
    <subcellularLocation>
        <location evidence="3 13">Endoplasmic reticulum membrane</location>
        <topology evidence="3 13">Multi-pass membrane protein</topology>
    </subcellularLocation>
    <subcellularLocation>
        <location evidence="2">Microsome membrane</location>
        <topology evidence="2">Multi-pass membrane protein</topology>
    </subcellularLocation>
</comment>
<keyword evidence="7 13" id="KW-0256">Endoplasmic reticulum</keyword>
<comment type="catalytic activity">
    <reaction evidence="13">
        <text>squalene + reduced [NADPH--hemoprotein reductase] + O2 = (S)-2,3-epoxysqualene + oxidized [NADPH--hemoprotein reductase] + H2O + H(+)</text>
        <dbReference type="Rhea" id="RHEA:25282"/>
        <dbReference type="Rhea" id="RHEA-COMP:11964"/>
        <dbReference type="Rhea" id="RHEA-COMP:11965"/>
        <dbReference type="ChEBI" id="CHEBI:15377"/>
        <dbReference type="ChEBI" id="CHEBI:15378"/>
        <dbReference type="ChEBI" id="CHEBI:15379"/>
        <dbReference type="ChEBI" id="CHEBI:15440"/>
        <dbReference type="ChEBI" id="CHEBI:15441"/>
        <dbReference type="ChEBI" id="CHEBI:57618"/>
        <dbReference type="ChEBI" id="CHEBI:58210"/>
        <dbReference type="EC" id="1.14.14.17"/>
    </reaction>
</comment>
<dbReference type="AlphaFoldDB" id="A0A0L0HTF4"/>
<evidence type="ECO:0000256" key="3">
    <source>
        <dbReference type="ARBA" id="ARBA00004477"/>
    </source>
</evidence>
<dbReference type="PANTHER" id="PTHR10835:SF0">
    <property type="entry name" value="SQUALENE MONOOXYGENASE"/>
    <property type="match status" value="1"/>
</dbReference>
<accession>A0A0L0HTF4</accession>
<evidence type="ECO:0000256" key="12">
    <source>
        <dbReference type="ARBA" id="ARBA00023136"/>
    </source>
</evidence>